<evidence type="ECO:0000313" key="9">
    <source>
        <dbReference type="Proteomes" id="UP000009102"/>
    </source>
</evidence>
<feature type="transmembrane region" description="Helical" evidence="6">
    <location>
        <begin position="127"/>
        <end position="148"/>
    </location>
</feature>
<accession>D0L1K4</accession>
<reference evidence="8 9" key="1">
    <citation type="submission" date="2009-10" db="EMBL/GenBank/DDBJ databases">
        <title>Complete sequence of Halothiobacillus neapolitanus c2.</title>
        <authorList>
            <consortium name="US DOE Joint Genome Institute"/>
            <person name="Lucas S."/>
            <person name="Copeland A."/>
            <person name="Lapidus A."/>
            <person name="Glavina del Rio T."/>
            <person name="Tice H."/>
            <person name="Bruce D."/>
            <person name="Goodwin L."/>
            <person name="Pitluck S."/>
            <person name="Davenport K."/>
            <person name="Brettin T."/>
            <person name="Detter J.C."/>
            <person name="Han C."/>
            <person name="Tapia R."/>
            <person name="Larimer F."/>
            <person name="Land M."/>
            <person name="Hauser L."/>
            <person name="Kyrpides N."/>
            <person name="Mikhailova N."/>
            <person name="Kerfeld C."/>
            <person name="Cannon G."/>
            <person name="Heinhort S."/>
        </authorList>
    </citation>
    <scope>NUCLEOTIDE SEQUENCE [LARGE SCALE GENOMIC DNA]</scope>
    <source>
        <strain evidence="9">ATCC 23641 / c2</strain>
    </source>
</reference>
<dbReference type="Proteomes" id="UP000009102">
    <property type="component" value="Chromosome"/>
</dbReference>
<dbReference type="KEGG" id="hna:Hneap_1754"/>
<keyword evidence="3 6" id="KW-0812">Transmembrane</keyword>
<evidence type="ECO:0000256" key="5">
    <source>
        <dbReference type="ARBA" id="ARBA00023136"/>
    </source>
</evidence>
<evidence type="ECO:0000259" key="7">
    <source>
        <dbReference type="Pfam" id="PF00892"/>
    </source>
</evidence>
<dbReference type="HOGENOM" id="CLU_033863_5_0_6"/>
<gene>
    <name evidence="8" type="ordered locus">Hneap_1754</name>
</gene>
<dbReference type="PANTHER" id="PTHR32322">
    <property type="entry name" value="INNER MEMBRANE TRANSPORTER"/>
    <property type="match status" value="1"/>
</dbReference>
<dbReference type="EMBL" id="CP001801">
    <property type="protein sequence ID" value="ACX96577.1"/>
    <property type="molecule type" value="Genomic_DNA"/>
</dbReference>
<dbReference type="GO" id="GO:0016020">
    <property type="term" value="C:membrane"/>
    <property type="evidence" value="ECO:0007669"/>
    <property type="project" value="UniProtKB-SubCell"/>
</dbReference>
<dbReference type="AlphaFoldDB" id="D0L1K4"/>
<evidence type="ECO:0000256" key="6">
    <source>
        <dbReference type="SAM" id="Phobius"/>
    </source>
</evidence>
<feature type="transmembrane region" description="Helical" evidence="6">
    <location>
        <begin position="274"/>
        <end position="294"/>
    </location>
</feature>
<evidence type="ECO:0000256" key="1">
    <source>
        <dbReference type="ARBA" id="ARBA00004141"/>
    </source>
</evidence>
<protein>
    <recommendedName>
        <fullName evidence="7">EamA domain-containing protein</fullName>
    </recommendedName>
</protein>
<dbReference type="InterPro" id="IPR050638">
    <property type="entry name" value="AA-Vitamin_Transporters"/>
</dbReference>
<comment type="subcellular location">
    <subcellularLocation>
        <location evidence="1">Membrane</location>
        <topology evidence="1">Multi-pass membrane protein</topology>
    </subcellularLocation>
</comment>
<organism evidence="8 9">
    <name type="scientific">Halothiobacillus neapolitanus (strain ATCC 23641 / DSM 15147 / CIP 104769 / NCIMB 8539 / c2)</name>
    <name type="common">Thiobacillus neapolitanus</name>
    <dbReference type="NCBI Taxonomy" id="555778"/>
    <lineage>
        <taxon>Bacteria</taxon>
        <taxon>Pseudomonadati</taxon>
        <taxon>Pseudomonadota</taxon>
        <taxon>Gammaproteobacteria</taxon>
        <taxon>Chromatiales</taxon>
        <taxon>Halothiobacillaceae</taxon>
        <taxon>Halothiobacillus</taxon>
    </lineage>
</organism>
<evidence type="ECO:0000256" key="3">
    <source>
        <dbReference type="ARBA" id="ARBA00022692"/>
    </source>
</evidence>
<feature type="transmembrane region" description="Helical" evidence="6">
    <location>
        <begin position="211"/>
        <end position="233"/>
    </location>
</feature>
<dbReference type="SUPFAM" id="SSF103481">
    <property type="entry name" value="Multidrug resistance efflux transporter EmrE"/>
    <property type="match status" value="2"/>
</dbReference>
<dbReference type="InterPro" id="IPR037185">
    <property type="entry name" value="EmrE-like"/>
</dbReference>
<feature type="domain" description="EamA" evidence="7">
    <location>
        <begin position="42"/>
        <end position="171"/>
    </location>
</feature>
<feature type="transmembrane region" description="Helical" evidence="6">
    <location>
        <begin position="180"/>
        <end position="199"/>
    </location>
</feature>
<evidence type="ECO:0000256" key="4">
    <source>
        <dbReference type="ARBA" id="ARBA00022989"/>
    </source>
</evidence>
<dbReference type="Pfam" id="PF00892">
    <property type="entry name" value="EamA"/>
    <property type="match status" value="2"/>
</dbReference>
<proteinExistence type="inferred from homology"/>
<feature type="transmembrane region" description="Helical" evidence="6">
    <location>
        <begin position="245"/>
        <end position="267"/>
    </location>
</feature>
<keyword evidence="4 6" id="KW-1133">Transmembrane helix</keyword>
<dbReference type="STRING" id="555778.Hneap_1754"/>
<feature type="domain" description="EamA" evidence="7">
    <location>
        <begin position="184"/>
        <end position="317"/>
    </location>
</feature>
<evidence type="ECO:0000313" key="8">
    <source>
        <dbReference type="EMBL" id="ACX96577.1"/>
    </source>
</evidence>
<feature type="transmembrane region" description="Helical" evidence="6">
    <location>
        <begin position="101"/>
        <end position="121"/>
    </location>
</feature>
<sequence length="322" mass="35648">MLHPLFAFRRGHTLGQLMSSIPESLAVRTSRSARHHPYFWPLVALLLLGLLWGYNWVVMKGGLSEIAALWFGALRTIIPAVLLLLMLPATGRSLRPPPMHYVIPLGLLQTAGFVGFMMWALQTGAAGETAVIVFTMPLWLMLMAHVVLHERLTGRQWLALGIAGIGLFFMIAPWRGHLAVGASLFAVLSGLTWAGGSIWQKKFGARYKLDLLNVTAWQMLFGGFAILLAAVMLEPWHAEWTPHLLWVLFYNIVPAGALGWILWIYALHNLPTRFAGFGSLLIPSVGVLGAWLQLGERPGTFELIGIILILIALLLSLLTRRN</sequence>
<keyword evidence="5 6" id="KW-0472">Membrane</keyword>
<feature type="transmembrane region" description="Helical" evidence="6">
    <location>
        <begin position="157"/>
        <end position="174"/>
    </location>
</feature>
<dbReference type="PANTHER" id="PTHR32322:SF2">
    <property type="entry name" value="EAMA DOMAIN-CONTAINING PROTEIN"/>
    <property type="match status" value="1"/>
</dbReference>
<keyword evidence="9" id="KW-1185">Reference proteome</keyword>
<feature type="transmembrane region" description="Helical" evidence="6">
    <location>
        <begin position="300"/>
        <end position="318"/>
    </location>
</feature>
<feature type="transmembrane region" description="Helical" evidence="6">
    <location>
        <begin position="38"/>
        <end position="57"/>
    </location>
</feature>
<comment type="similarity">
    <text evidence="2">Belongs to the EamA transporter family.</text>
</comment>
<evidence type="ECO:0000256" key="2">
    <source>
        <dbReference type="ARBA" id="ARBA00007362"/>
    </source>
</evidence>
<feature type="transmembrane region" description="Helical" evidence="6">
    <location>
        <begin position="69"/>
        <end position="89"/>
    </location>
</feature>
<dbReference type="eggNOG" id="COG0697">
    <property type="taxonomic scope" value="Bacteria"/>
</dbReference>
<name>D0L1K4_HALNC</name>
<dbReference type="InterPro" id="IPR000620">
    <property type="entry name" value="EamA_dom"/>
</dbReference>